<dbReference type="Pfam" id="PF00109">
    <property type="entry name" value="ketoacyl-synt"/>
    <property type="match status" value="1"/>
</dbReference>
<dbReference type="GO" id="GO:0016740">
    <property type="term" value="F:transferase activity"/>
    <property type="evidence" value="ECO:0007669"/>
    <property type="project" value="UniProtKB-KW"/>
</dbReference>
<feature type="domain" description="Ketosynthase family 3 (KS3)" evidence="6">
    <location>
        <begin position="1"/>
        <end position="412"/>
    </location>
</feature>
<dbReference type="InterPro" id="IPR020841">
    <property type="entry name" value="PKS_Beta-ketoAc_synthase_dom"/>
</dbReference>
<evidence type="ECO:0000259" key="6">
    <source>
        <dbReference type="PROSITE" id="PS52004"/>
    </source>
</evidence>
<proteinExistence type="inferred from homology"/>
<evidence type="ECO:0000313" key="7">
    <source>
        <dbReference type="EMBL" id="MDQ0009245.1"/>
    </source>
</evidence>
<dbReference type="EMBL" id="JAUSSK010000002">
    <property type="protein sequence ID" value="MDQ0009245.1"/>
    <property type="molecule type" value="Genomic_DNA"/>
</dbReference>
<dbReference type="InterPro" id="IPR050091">
    <property type="entry name" value="PKS_NRPS_Biosynth_Enz"/>
</dbReference>
<evidence type="ECO:0000256" key="4">
    <source>
        <dbReference type="ARBA" id="ARBA00022679"/>
    </source>
</evidence>
<dbReference type="InterPro" id="IPR016039">
    <property type="entry name" value="Thiolase-like"/>
</dbReference>
<keyword evidence="4 5" id="KW-0808">Transferase</keyword>
<dbReference type="InterPro" id="IPR018201">
    <property type="entry name" value="Ketoacyl_synth_AS"/>
</dbReference>
<comment type="pathway">
    <text evidence="1">Lipid metabolism; fatty acid biosynthesis.</text>
</comment>
<keyword evidence="2" id="KW-0596">Phosphopantetheine</keyword>
<comment type="similarity">
    <text evidence="5">Belongs to the thiolase-like superfamily. Beta-ketoacyl-ACP synthases family.</text>
</comment>
<evidence type="ECO:0000313" key="8">
    <source>
        <dbReference type="Proteomes" id="UP001237737"/>
    </source>
</evidence>
<dbReference type="Proteomes" id="UP001237737">
    <property type="component" value="Unassembled WGS sequence"/>
</dbReference>
<dbReference type="InterPro" id="IPR014031">
    <property type="entry name" value="Ketoacyl_synth_C"/>
</dbReference>
<name>A0ABT9SW62_9GAMM</name>
<keyword evidence="3" id="KW-0597">Phosphoprotein</keyword>
<dbReference type="PANTHER" id="PTHR43775">
    <property type="entry name" value="FATTY ACID SYNTHASE"/>
    <property type="match status" value="1"/>
</dbReference>
<dbReference type="PROSITE" id="PS00606">
    <property type="entry name" value="KS3_1"/>
    <property type="match status" value="1"/>
</dbReference>
<dbReference type="Gene3D" id="3.40.47.10">
    <property type="match status" value="1"/>
</dbReference>
<reference evidence="7 8" key="1">
    <citation type="submission" date="2023-07" db="EMBL/GenBank/DDBJ databases">
        <title>Sorghum-associated microbial communities from plants grown in Nebraska, USA.</title>
        <authorList>
            <person name="Schachtman D."/>
        </authorList>
    </citation>
    <scope>NUCLEOTIDE SEQUENCE [LARGE SCALE GENOMIC DNA]</scope>
    <source>
        <strain evidence="7 8">CC60</strain>
    </source>
</reference>
<evidence type="ECO:0000256" key="5">
    <source>
        <dbReference type="RuleBase" id="RU003694"/>
    </source>
</evidence>
<dbReference type="InterPro" id="IPR014030">
    <property type="entry name" value="Ketoacyl_synth_N"/>
</dbReference>
<dbReference type="CDD" id="cd00833">
    <property type="entry name" value="PKS"/>
    <property type="match status" value="1"/>
</dbReference>
<dbReference type="SUPFAM" id="SSF53901">
    <property type="entry name" value="Thiolase-like"/>
    <property type="match status" value="1"/>
</dbReference>
<evidence type="ECO:0000256" key="1">
    <source>
        <dbReference type="ARBA" id="ARBA00005194"/>
    </source>
</evidence>
<dbReference type="Pfam" id="PF02801">
    <property type="entry name" value="Ketoacyl-synt_C"/>
    <property type="match status" value="1"/>
</dbReference>
<comment type="caution">
    <text evidence="7">The sequence shown here is derived from an EMBL/GenBank/DDBJ whole genome shotgun (WGS) entry which is preliminary data.</text>
</comment>
<evidence type="ECO:0000256" key="2">
    <source>
        <dbReference type="ARBA" id="ARBA00022450"/>
    </source>
</evidence>
<accession>A0ABT9SW62</accession>
<gene>
    <name evidence="7" type="ORF">J2T07_001422</name>
</gene>
<dbReference type="PANTHER" id="PTHR43775:SF37">
    <property type="entry name" value="SI:DKEY-61P9.11"/>
    <property type="match status" value="1"/>
</dbReference>
<evidence type="ECO:0000256" key="3">
    <source>
        <dbReference type="ARBA" id="ARBA00022553"/>
    </source>
</evidence>
<organism evidence="7 8">
    <name type="scientific">Luteibacter jiangsuensis</name>
    <dbReference type="NCBI Taxonomy" id="637577"/>
    <lineage>
        <taxon>Bacteria</taxon>
        <taxon>Pseudomonadati</taxon>
        <taxon>Pseudomonadota</taxon>
        <taxon>Gammaproteobacteria</taxon>
        <taxon>Lysobacterales</taxon>
        <taxon>Rhodanobacteraceae</taxon>
        <taxon>Luteibacter</taxon>
    </lineage>
</organism>
<dbReference type="SMART" id="SM00825">
    <property type="entry name" value="PKS_KS"/>
    <property type="match status" value="1"/>
</dbReference>
<protein>
    <submittedName>
        <fullName evidence="7">Acyl transferase domain-containing protein</fullName>
    </submittedName>
</protein>
<dbReference type="PROSITE" id="PS52004">
    <property type="entry name" value="KS3_2"/>
    <property type="match status" value="1"/>
</dbReference>
<keyword evidence="8" id="KW-1185">Reference proteome</keyword>
<dbReference type="RefSeq" id="WP_306848531.1">
    <property type="nucleotide sequence ID" value="NZ_JAUSSK010000002.1"/>
</dbReference>
<sequence>MIAIAGMSCHFPGAEGLDAYWRLISANRSAIGDPPAYRREFIRQAEVLQIPVRGGYIEHEGRFDPRLFHIPEREAARMDPQQKLVLIHACRALEDAGLTFDEIGGSRTGVFVGAMTNDLAYLKWGDVAQTLPEDITGNGLCLIANRLSYELDLRGPSMTIDTACSSSLVAMHHAVRSLREFECDFALVAGVNVILSTLLQKFYRDAGVGASDGGCRSYSRDANGMGRSEGVGVLLLQREQDLPVRCRKSYAAVNATGVNHGGQSNRFTAPSVQAQVELLRQTYASAGIQPHEIAYVEGHGTGIQQGDLMEIRALQQVFSGRDPPCWLGSIKSLIGHAEAASGIAGVIKIALMIHYAHIPPSAYADSPAPLLDACSPVQLMKAMRSLNPRRRHFMGVSAFGLGGTNAHALLTSHRFG</sequence>